<proteinExistence type="predicted"/>
<dbReference type="EMBL" id="KU737345">
    <property type="protein sequence ID" value="AMW61544.1"/>
    <property type="molecule type" value="Genomic_DNA"/>
</dbReference>
<reference evidence="2" key="1">
    <citation type="submission" date="2016-02" db="EMBL/GenBank/DDBJ databases">
        <authorList>
            <person name="Mokah H."/>
            <person name="Prakash A."/>
            <person name="Horton L."/>
            <person name="Cochran E."/>
            <person name="Foltz S."/>
            <person name="Olszewski N."/>
            <person name="Jeyasankar M."/>
            <person name="Sehgal N."/>
            <person name="Miller A."/>
            <person name="Luong A."/>
            <person name="Miller R."/>
            <person name="Afzal A."/>
            <person name="Dandamudi K."/>
            <person name="Yoo S."/>
            <person name="Shi R."/>
            <person name="Carvalho R."/>
            <person name="Koparde V.N."/>
            <person name="Lee V."/>
            <person name="Buck G."/>
            <person name="Serrano M.G."/>
            <person name="Johnson A."/>
        </authorList>
    </citation>
    <scope>NUCLEOTIDE SEQUENCE [LARGE SCALE GENOMIC DNA]</scope>
</reference>
<evidence type="ECO:0000313" key="2">
    <source>
        <dbReference type="Proteomes" id="UP000225977"/>
    </source>
</evidence>
<protein>
    <submittedName>
        <fullName evidence="1">Uncharacterized protein</fullName>
    </submittedName>
</protein>
<organism evidence="1 2">
    <name type="scientific">Bacillus phage Juglone</name>
    <dbReference type="NCBI Taxonomy" id="1805949"/>
    <lineage>
        <taxon>Viruses</taxon>
        <taxon>Duplodnaviria</taxon>
        <taxon>Heunggongvirae</taxon>
        <taxon>Uroviricota</taxon>
        <taxon>Caudoviricetes</taxon>
        <taxon>Herelleviridae</taxon>
        <taxon>Bastillevirinae</taxon>
        <taxon>Bequatrovirus</taxon>
        <taxon>Bequatrovirus troll</taxon>
    </lineage>
</organism>
<sequence>MTNYNYYSTNGLRGELHVINEEEKMIYKVEAYRQLDSSEIGYLYNLELIAGREYINPDYSDAQGYVTKEAFVESAHLEQITFYPLSETLTEALEDNGYTVININNYKIHQFKGC</sequence>
<name>A0A143FJ80_9CAUD</name>
<accession>A0A143FJ80</accession>
<dbReference type="Proteomes" id="UP000225977">
    <property type="component" value="Segment"/>
</dbReference>
<evidence type="ECO:0000313" key="1">
    <source>
        <dbReference type="EMBL" id="AMW61544.1"/>
    </source>
</evidence>
<gene>
    <name evidence="1" type="ORF">JUGLONE_272</name>
</gene>